<reference evidence="2" key="1">
    <citation type="submission" date="2021-12" db="EMBL/GenBank/DDBJ databases">
        <authorList>
            <person name="King R."/>
        </authorList>
    </citation>
    <scope>NUCLEOTIDE SEQUENCE</scope>
</reference>
<organism evidence="2 3">
    <name type="scientific">Diatraea saccharalis</name>
    <name type="common">sugarcane borer</name>
    <dbReference type="NCBI Taxonomy" id="40085"/>
    <lineage>
        <taxon>Eukaryota</taxon>
        <taxon>Metazoa</taxon>
        <taxon>Ecdysozoa</taxon>
        <taxon>Arthropoda</taxon>
        <taxon>Hexapoda</taxon>
        <taxon>Insecta</taxon>
        <taxon>Pterygota</taxon>
        <taxon>Neoptera</taxon>
        <taxon>Endopterygota</taxon>
        <taxon>Lepidoptera</taxon>
        <taxon>Glossata</taxon>
        <taxon>Ditrysia</taxon>
        <taxon>Pyraloidea</taxon>
        <taxon>Crambidae</taxon>
        <taxon>Crambinae</taxon>
        <taxon>Diatraea</taxon>
    </lineage>
</organism>
<feature type="compositionally biased region" description="Low complexity" evidence="1">
    <location>
        <begin position="384"/>
        <end position="405"/>
    </location>
</feature>
<sequence length="475" mass="54306">MPGLDMKFFIWARGRWRELSLSTGCVDGAGTKPVRFFYVNKDRLEAARGPRVLRALRSLADAKPTEVHDGPPVPQRNCNTSSREASQNVHIRSTHAPCLTDAGVQVSGDELNTIDKGNGKTADRSVKSPLKAAQTETAQVAPQPRAKRKRSRTPTKQNKKHATTDSDGDQSMLSLQLRRRDRPCKELTIAENDVDLYRTYLLKTDPDFDVYRFDTDDNFKMQLFYRIHPLVSLAHCERLERMLHERRISQADISLKDFATKLGLRSVSDQEGRRDKRYKMRRRTVAQSTPSASDETDKENFIVNRRSEPRGNAERDRTLRKRLMVEAVRRNIDKTGALEKVSATKNVRKGERKKEETILVSSSSDSASEFVQKKPKFFTKKPAPKNNPMKLMSQSSKKSVSSNKSHGGREYSNLEDHAIVSFVSGGDRARLVNGNRVWRELEEQYHRLTGHNTYRYITYMYFSPHFCSLLLCPRG</sequence>
<keyword evidence="3" id="KW-1185">Reference proteome</keyword>
<feature type="region of interest" description="Disordered" evidence="1">
    <location>
        <begin position="109"/>
        <end position="174"/>
    </location>
</feature>
<feature type="compositionally biased region" description="Basic residues" evidence="1">
    <location>
        <begin position="275"/>
        <end position="284"/>
    </location>
</feature>
<evidence type="ECO:0000313" key="3">
    <source>
        <dbReference type="Proteomes" id="UP001153714"/>
    </source>
</evidence>
<dbReference type="Proteomes" id="UP001153714">
    <property type="component" value="Chromosome 20"/>
</dbReference>
<evidence type="ECO:0000313" key="2">
    <source>
        <dbReference type="EMBL" id="CAG9789741.1"/>
    </source>
</evidence>
<evidence type="ECO:0000256" key="1">
    <source>
        <dbReference type="SAM" id="MobiDB-lite"/>
    </source>
</evidence>
<feature type="compositionally biased region" description="Basic residues" evidence="1">
    <location>
        <begin position="373"/>
        <end position="383"/>
    </location>
</feature>
<reference evidence="2" key="2">
    <citation type="submission" date="2022-10" db="EMBL/GenBank/DDBJ databases">
        <authorList>
            <consortium name="ENA_rothamsted_submissions"/>
            <consortium name="culmorum"/>
            <person name="King R."/>
        </authorList>
    </citation>
    <scope>NUCLEOTIDE SEQUENCE</scope>
</reference>
<feature type="region of interest" description="Disordered" evidence="1">
    <location>
        <begin position="63"/>
        <end position="92"/>
    </location>
</feature>
<feature type="compositionally biased region" description="Basic and acidic residues" evidence="1">
    <location>
        <begin position="348"/>
        <end position="357"/>
    </location>
</feature>
<feature type="region of interest" description="Disordered" evidence="1">
    <location>
        <begin position="344"/>
        <end position="410"/>
    </location>
</feature>
<proteinExistence type="predicted"/>
<dbReference type="EMBL" id="OU893351">
    <property type="protein sequence ID" value="CAG9789741.1"/>
    <property type="molecule type" value="Genomic_DNA"/>
</dbReference>
<gene>
    <name evidence="2" type="ORF">DIATSA_LOCUS7448</name>
</gene>
<accession>A0A9N9R5D6</accession>
<dbReference type="AlphaFoldDB" id="A0A9N9R5D6"/>
<dbReference type="OrthoDB" id="435460at2759"/>
<feature type="compositionally biased region" description="Basic residues" evidence="1">
    <location>
        <begin position="145"/>
        <end position="161"/>
    </location>
</feature>
<name>A0A9N9R5D6_9NEOP</name>
<protein>
    <submittedName>
        <fullName evidence="2">Uncharacterized protein</fullName>
    </submittedName>
</protein>
<feature type="compositionally biased region" description="Polar residues" evidence="1">
    <location>
        <begin position="76"/>
        <end position="91"/>
    </location>
</feature>
<feature type="region of interest" description="Disordered" evidence="1">
    <location>
        <begin position="269"/>
        <end position="318"/>
    </location>
</feature>
<feature type="compositionally biased region" description="Basic and acidic residues" evidence="1">
    <location>
        <begin position="117"/>
        <end position="126"/>
    </location>
</feature>
<feature type="compositionally biased region" description="Basic and acidic residues" evidence="1">
    <location>
        <begin position="305"/>
        <end position="318"/>
    </location>
</feature>